<proteinExistence type="predicted"/>
<keyword evidence="2" id="KW-1185">Reference proteome</keyword>
<feature type="non-terminal residue" evidence="1">
    <location>
        <position position="88"/>
    </location>
</feature>
<organism evidence="1 2">
    <name type="scientific">Racocetra fulgida</name>
    <dbReference type="NCBI Taxonomy" id="60492"/>
    <lineage>
        <taxon>Eukaryota</taxon>
        <taxon>Fungi</taxon>
        <taxon>Fungi incertae sedis</taxon>
        <taxon>Mucoromycota</taxon>
        <taxon>Glomeromycotina</taxon>
        <taxon>Glomeromycetes</taxon>
        <taxon>Diversisporales</taxon>
        <taxon>Gigasporaceae</taxon>
        <taxon>Racocetra</taxon>
    </lineage>
</organism>
<comment type="caution">
    <text evidence="1">The sequence shown here is derived from an EMBL/GenBank/DDBJ whole genome shotgun (WGS) entry which is preliminary data.</text>
</comment>
<reference evidence="1" key="1">
    <citation type="submission" date="2021-06" db="EMBL/GenBank/DDBJ databases">
        <authorList>
            <person name="Kallberg Y."/>
            <person name="Tangrot J."/>
            <person name="Rosling A."/>
        </authorList>
    </citation>
    <scope>NUCLEOTIDE SEQUENCE</scope>
    <source>
        <strain evidence="1">IN212</strain>
    </source>
</reference>
<accession>A0A9N9K4I9</accession>
<dbReference type="Proteomes" id="UP000789396">
    <property type="component" value="Unassembled WGS sequence"/>
</dbReference>
<dbReference type="AlphaFoldDB" id="A0A9N9K4I9"/>
<gene>
    <name evidence="1" type="ORF">RFULGI_LOCUS18648</name>
</gene>
<sequence>GTRKFEYFMTQRQEGQVHSVLFDNGESYDYGTPETLQFYPTSYGYPNNAYIQQSSGYQPYPYNNGGNTGGFWSAFGTGGFPGEPPLLD</sequence>
<feature type="non-terminal residue" evidence="1">
    <location>
        <position position="1"/>
    </location>
</feature>
<evidence type="ECO:0000313" key="1">
    <source>
        <dbReference type="EMBL" id="CAG8809985.1"/>
    </source>
</evidence>
<protein>
    <submittedName>
        <fullName evidence="1">14015_t:CDS:1</fullName>
    </submittedName>
</protein>
<dbReference type="OrthoDB" id="440385at2759"/>
<dbReference type="EMBL" id="CAJVPZ010083483">
    <property type="protein sequence ID" value="CAG8809985.1"/>
    <property type="molecule type" value="Genomic_DNA"/>
</dbReference>
<name>A0A9N9K4I9_9GLOM</name>
<evidence type="ECO:0000313" key="2">
    <source>
        <dbReference type="Proteomes" id="UP000789396"/>
    </source>
</evidence>